<protein>
    <recommendedName>
        <fullName evidence="3">Tail terminator</fullName>
    </recommendedName>
</protein>
<evidence type="ECO:0008006" key="3">
    <source>
        <dbReference type="Google" id="ProtNLM"/>
    </source>
</evidence>
<gene>
    <name evidence="1" type="ORF">I4I81_21680</name>
</gene>
<sequence>MNIAALMDELGEALKSIEGLRVYPYYIDRVAPPAAVVGWPEPITFDETFGRGSDRLTLPVHVVVGKVDARSARDELSLFLAGSGPSSIKQALDNGTYLNADAVTVREARVEVLTIAGIDYLSGVFDVDIYGSGS</sequence>
<dbReference type="Proteomes" id="UP000694287">
    <property type="component" value="Unassembled WGS sequence"/>
</dbReference>
<proteinExistence type="predicted"/>
<accession>A0ABS6UX87</accession>
<dbReference type="EMBL" id="JADQDK010000001">
    <property type="protein sequence ID" value="MBW0136857.1"/>
    <property type="molecule type" value="Genomic_DNA"/>
</dbReference>
<comment type="caution">
    <text evidence="1">The sequence shown here is derived from an EMBL/GenBank/DDBJ whole genome shotgun (WGS) entry which is preliminary data.</text>
</comment>
<dbReference type="RefSeq" id="WP_218603957.1">
    <property type="nucleotide sequence ID" value="NZ_JADQDJ010000175.1"/>
</dbReference>
<organism evidence="1 2">
    <name type="scientific">Pseudonocardia abyssalis</name>
    <dbReference type="NCBI Taxonomy" id="2792008"/>
    <lineage>
        <taxon>Bacteria</taxon>
        <taxon>Bacillati</taxon>
        <taxon>Actinomycetota</taxon>
        <taxon>Actinomycetes</taxon>
        <taxon>Pseudonocardiales</taxon>
        <taxon>Pseudonocardiaceae</taxon>
        <taxon>Pseudonocardia</taxon>
    </lineage>
</organism>
<evidence type="ECO:0000313" key="2">
    <source>
        <dbReference type="Proteomes" id="UP000694287"/>
    </source>
</evidence>
<name>A0ABS6UX87_9PSEU</name>
<keyword evidence="2" id="KW-1185">Reference proteome</keyword>
<evidence type="ECO:0000313" key="1">
    <source>
        <dbReference type="EMBL" id="MBW0136857.1"/>
    </source>
</evidence>
<reference evidence="1 2" key="1">
    <citation type="submission" date="2020-11" db="EMBL/GenBank/DDBJ databases">
        <title>Pseudonocardia abyssalis sp. nov. and Pseudonocardia oceani sp. nov., description and phylogenomic analysis of two novel actinomycetes isolated from the deep Southern Ocean.</title>
        <authorList>
            <person name="Parra J."/>
        </authorList>
    </citation>
    <scope>NUCLEOTIDE SEQUENCE [LARGE SCALE GENOMIC DNA]</scope>
    <source>
        <strain evidence="1 2">KRD-168</strain>
    </source>
</reference>